<dbReference type="InterPro" id="IPR017894">
    <property type="entry name" value="HTH_IS21_transposase_type"/>
</dbReference>
<dbReference type="InterPro" id="IPR006120">
    <property type="entry name" value="Resolvase_HTH_dom"/>
</dbReference>
<feature type="domain" description="Integrase catalytic" evidence="7">
    <location>
        <begin position="121"/>
        <end position="296"/>
    </location>
</feature>
<feature type="domain" description="HTH IS21-type" evidence="5">
    <location>
        <begin position="3"/>
        <end position="65"/>
    </location>
</feature>
<proteinExistence type="inferred from homology"/>
<dbReference type="EMBL" id="BMPZ01000003">
    <property type="protein sequence ID" value="GGI78410.1"/>
    <property type="molecule type" value="Genomic_DNA"/>
</dbReference>
<evidence type="ECO:0000256" key="4">
    <source>
        <dbReference type="ARBA" id="ARBA00023172"/>
    </source>
</evidence>
<name>A0A917JRP1_9GAMM</name>
<evidence type="ECO:0000256" key="1">
    <source>
        <dbReference type="ARBA" id="ARBA00009277"/>
    </source>
</evidence>
<dbReference type="PROSITE" id="PS50531">
    <property type="entry name" value="HTH_IS21"/>
    <property type="match status" value="1"/>
</dbReference>
<dbReference type="PANTHER" id="PTHR35004">
    <property type="entry name" value="TRANSPOSASE RV3428C-RELATED"/>
    <property type="match status" value="1"/>
</dbReference>
<evidence type="ECO:0000313" key="8">
    <source>
        <dbReference type="EMBL" id="GGI78410.1"/>
    </source>
</evidence>
<dbReference type="Pfam" id="PF22483">
    <property type="entry name" value="Mu-transpos_C_2"/>
    <property type="match status" value="1"/>
</dbReference>
<organism evidence="8 9">
    <name type="scientific">Shewanella gelidii</name>
    <dbReference type="NCBI Taxonomy" id="1642821"/>
    <lineage>
        <taxon>Bacteria</taxon>
        <taxon>Pseudomonadati</taxon>
        <taxon>Pseudomonadota</taxon>
        <taxon>Gammaproteobacteria</taxon>
        <taxon>Alteromonadales</taxon>
        <taxon>Shewanellaceae</taxon>
        <taxon>Shewanella</taxon>
    </lineage>
</organism>
<dbReference type="Gene3D" id="1.10.10.60">
    <property type="entry name" value="Homeodomain-like"/>
    <property type="match status" value="1"/>
</dbReference>
<reference evidence="8" key="2">
    <citation type="submission" date="2020-09" db="EMBL/GenBank/DDBJ databases">
        <authorList>
            <person name="Sun Q."/>
            <person name="Ohkuma M."/>
        </authorList>
    </citation>
    <scope>NUCLEOTIDE SEQUENCE</scope>
    <source>
        <strain evidence="8">JCM 30804</strain>
    </source>
</reference>
<dbReference type="AlphaFoldDB" id="A0A917JRP1"/>
<evidence type="ECO:0000256" key="3">
    <source>
        <dbReference type="ARBA" id="ARBA00023125"/>
    </source>
</evidence>
<dbReference type="InterPro" id="IPR036397">
    <property type="entry name" value="RNaseH_sf"/>
</dbReference>
<keyword evidence="4" id="KW-0233">DNA recombination</keyword>
<evidence type="ECO:0000313" key="9">
    <source>
        <dbReference type="Proteomes" id="UP000613743"/>
    </source>
</evidence>
<protein>
    <submittedName>
        <fullName evidence="8">IS21 family transposase</fullName>
    </submittedName>
</protein>
<dbReference type="GO" id="GO:0000150">
    <property type="term" value="F:DNA strand exchange activity"/>
    <property type="evidence" value="ECO:0007669"/>
    <property type="project" value="InterPro"/>
</dbReference>
<keyword evidence="3" id="KW-0238">DNA-binding</keyword>
<dbReference type="CDD" id="cd00093">
    <property type="entry name" value="HTH_XRE"/>
    <property type="match status" value="1"/>
</dbReference>
<keyword evidence="2" id="KW-0815">Transposition</keyword>
<dbReference type="InterPro" id="IPR001584">
    <property type="entry name" value="Integrase_cat-core"/>
</dbReference>
<sequence length="503" mass="58848">MSLLNVIRRWHFRDGMSKREIARRTGLSRNTVRRYLNGKIPVPEYPKRSSLSKTDEFKEILISWLKREAKRPRKQRKTIKNIYEDLVPLGYSGSYDRVAAFARKWREEEKLAASKHTYMPLSFAPGEAFQFDWGENWAYIDGRKTKLQVAHFKLSHSRAFILRAYYTQTHEMLFDAHNHAFRVFEGVPERGIYDNMKTAVDSVKKGKEREINRRFQAMVSHYLFEADFCNPASGWEKGQVEKNVRDARSTIWQRIPRMHSLDELNQWLEMACVQDWQTRKHPEFHHKTVHNVWLQERSQLMKITAPFDGFIEQIKPVSSTCLVNFDRNKYSVPASYANRRISLHIYPDTLAFIAEGQKIAEHPRAFQPNHDLPAQVIYQWQHYLLVAQRKPRALRNGAPFETLPESFKQLQSQLLQRQGGDKEMAEILALVLYHDEALVERAIEMALAAGNFSKQHVINCLNRMLNPDILPAHLPVDIGLKLVTEPTSDSSRYDTLRGKRYAQ</sequence>
<dbReference type="NCBIfam" id="NF033546">
    <property type="entry name" value="transpos_IS21"/>
    <property type="match status" value="1"/>
</dbReference>
<feature type="domain" description="HTH cro/C1-type" evidence="6">
    <location>
        <begin position="15"/>
        <end position="39"/>
    </location>
</feature>
<evidence type="ECO:0000259" key="7">
    <source>
        <dbReference type="PROSITE" id="PS50994"/>
    </source>
</evidence>
<dbReference type="InterPro" id="IPR012337">
    <property type="entry name" value="RNaseH-like_sf"/>
</dbReference>
<dbReference type="GO" id="GO:0003677">
    <property type="term" value="F:DNA binding"/>
    <property type="evidence" value="ECO:0007669"/>
    <property type="project" value="UniProtKB-KW"/>
</dbReference>
<dbReference type="Proteomes" id="UP000613743">
    <property type="component" value="Unassembled WGS sequence"/>
</dbReference>
<comment type="similarity">
    <text evidence="1">Belongs to the transposase IS21/IS408/IS1162 family.</text>
</comment>
<evidence type="ECO:0000259" key="6">
    <source>
        <dbReference type="PROSITE" id="PS50943"/>
    </source>
</evidence>
<gene>
    <name evidence="8" type="primary">istA</name>
    <name evidence="8" type="ORF">GCM10009332_14780</name>
</gene>
<keyword evidence="9" id="KW-1185">Reference proteome</keyword>
<dbReference type="GO" id="GO:0015074">
    <property type="term" value="P:DNA integration"/>
    <property type="evidence" value="ECO:0007669"/>
    <property type="project" value="InterPro"/>
</dbReference>
<dbReference type="Gene3D" id="3.30.420.10">
    <property type="entry name" value="Ribonuclease H-like superfamily/Ribonuclease H"/>
    <property type="match status" value="1"/>
</dbReference>
<dbReference type="InterPro" id="IPR001387">
    <property type="entry name" value="Cro/C1-type_HTH"/>
</dbReference>
<dbReference type="RefSeq" id="WP_188919431.1">
    <property type="nucleotide sequence ID" value="NZ_BMPZ01000003.1"/>
</dbReference>
<evidence type="ECO:0000259" key="5">
    <source>
        <dbReference type="PROSITE" id="PS50531"/>
    </source>
</evidence>
<dbReference type="SUPFAM" id="SSF53098">
    <property type="entry name" value="Ribonuclease H-like"/>
    <property type="match status" value="1"/>
</dbReference>
<comment type="caution">
    <text evidence="8">The sequence shown here is derived from an EMBL/GenBank/DDBJ whole genome shotgun (WGS) entry which is preliminary data.</text>
</comment>
<accession>A0A917JRP1</accession>
<evidence type="ECO:0000256" key="2">
    <source>
        <dbReference type="ARBA" id="ARBA00022578"/>
    </source>
</evidence>
<dbReference type="PROSITE" id="PS50943">
    <property type="entry name" value="HTH_CROC1"/>
    <property type="match status" value="1"/>
</dbReference>
<dbReference type="Pfam" id="PF02796">
    <property type="entry name" value="HTH_7"/>
    <property type="match status" value="1"/>
</dbReference>
<dbReference type="GO" id="GO:0032196">
    <property type="term" value="P:transposition"/>
    <property type="evidence" value="ECO:0007669"/>
    <property type="project" value="UniProtKB-KW"/>
</dbReference>
<dbReference type="PANTHER" id="PTHR35004:SF7">
    <property type="entry name" value="INTEGRASE PROTEIN"/>
    <property type="match status" value="1"/>
</dbReference>
<dbReference type="InterPro" id="IPR054353">
    <property type="entry name" value="IstA-like_C"/>
</dbReference>
<reference evidence="8" key="1">
    <citation type="journal article" date="2014" name="Int. J. Syst. Evol. Microbiol.">
        <title>Complete genome sequence of Corynebacterium casei LMG S-19264T (=DSM 44701T), isolated from a smear-ripened cheese.</title>
        <authorList>
            <consortium name="US DOE Joint Genome Institute (JGI-PGF)"/>
            <person name="Walter F."/>
            <person name="Albersmeier A."/>
            <person name="Kalinowski J."/>
            <person name="Ruckert C."/>
        </authorList>
    </citation>
    <scope>NUCLEOTIDE SEQUENCE</scope>
    <source>
        <strain evidence="8">JCM 30804</strain>
    </source>
</reference>
<dbReference type="PROSITE" id="PS50994">
    <property type="entry name" value="INTEGRASE"/>
    <property type="match status" value="1"/>
</dbReference>